<feature type="transmembrane region" description="Helical" evidence="15">
    <location>
        <begin position="171"/>
        <end position="191"/>
    </location>
</feature>
<keyword evidence="10 18" id="KW-0418">Kinase</keyword>
<protein>
    <recommendedName>
        <fullName evidence="3">histidine kinase</fullName>
        <ecNumber evidence="3">2.7.13.3</ecNumber>
    </recommendedName>
</protein>
<dbReference type="InterPro" id="IPR003594">
    <property type="entry name" value="HATPase_dom"/>
</dbReference>
<evidence type="ECO:0000256" key="13">
    <source>
        <dbReference type="ARBA" id="ARBA00023012"/>
    </source>
</evidence>
<evidence type="ECO:0000256" key="2">
    <source>
        <dbReference type="ARBA" id="ARBA00004429"/>
    </source>
</evidence>
<evidence type="ECO:0000256" key="4">
    <source>
        <dbReference type="ARBA" id="ARBA00022475"/>
    </source>
</evidence>
<dbReference type="InterPro" id="IPR003660">
    <property type="entry name" value="HAMP_dom"/>
</dbReference>
<proteinExistence type="predicted"/>
<keyword evidence="12 15" id="KW-1133">Transmembrane helix</keyword>
<keyword evidence="11" id="KW-0067">ATP-binding</keyword>
<evidence type="ECO:0000256" key="9">
    <source>
        <dbReference type="ARBA" id="ARBA00022741"/>
    </source>
</evidence>
<dbReference type="GO" id="GO:0005886">
    <property type="term" value="C:plasma membrane"/>
    <property type="evidence" value="ECO:0007669"/>
    <property type="project" value="UniProtKB-SubCell"/>
</dbReference>
<evidence type="ECO:0000256" key="12">
    <source>
        <dbReference type="ARBA" id="ARBA00022989"/>
    </source>
</evidence>
<name>A0A328YY79_9BURK</name>
<dbReference type="PROSITE" id="PS50109">
    <property type="entry name" value="HIS_KIN"/>
    <property type="match status" value="1"/>
</dbReference>
<dbReference type="PANTHER" id="PTHR44936:SF5">
    <property type="entry name" value="SENSOR HISTIDINE KINASE ENVZ"/>
    <property type="match status" value="1"/>
</dbReference>
<evidence type="ECO:0000256" key="3">
    <source>
        <dbReference type="ARBA" id="ARBA00012438"/>
    </source>
</evidence>
<dbReference type="SUPFAM" id="SSF55874">
    <property type="entry name" value="ATPase domain of HSP90 chaperone/DNA topoisomerase II/histidine kinase"/>
    <property type="match status" value="1"/>
</dbReference>
<dbReference type="InterPro" id="IPR003661">
    <property type="entry name" value="HisK_dim/P_dom"/>
</dbReference>
<dbReference type="GO" id="GO:0005524">
    <property type="term" value="F:ATP binding"/>
    <property type="evidence" value="ECO:0007669"/>
    <property type="project" value="UniProtKB-KW"/>
</dbReference>
<dbReference type="Pfam" id="PF00672">
    <property type="entry name" value="HAMP"/>
    <property type="match status" value="1"/>
</dbReference>
<dbReference type="SUPFAM" id="SSF158472">
    <property type="entry name" value="HAMP domain-like"/>
    <property type="match status" value="1"/>
</dbReference>
<dbReference type="InterPro" id="IPR050980">
    <property type="entry name" value="2C_sensor_his_kinase"/>
</dbReference>
<dbReference type="AlphaFoldDB" id="A0A328YY79"/>
<dbReference type="InterPro" id="IPR005467">
    <property type="entry name" value="His_kinase_dom"/>
</dbReference>
<keyword evidence="14 15" id="KW-0472">Membrane</keyword>
<comment type="subcellular location">
    <subcellularLocation>
        <location evidence="2">Cell inner membrane</location>
        <topology evidence="2">Multi-pass membrane protein</topology>
    </subcellularLocation>
</comment>
<dbReference type="Gene3D" id="1.10.287.130">
    <property type="match status" value="1"/>
</dbReference>
<keyword evidence="7" id="KW-0808">Transferase</keyword>
<evidence type="ECO:0000256" key="7">
    <source>
        <dbReference type="ARBA" id="ARBA00022679"/>
    </source>
</evidence>
<evidence type="ECO:0000313" key="18">
    <source>
        <dbReference type="EMBL" id="RAR78908.1"/>
    </source>
</evidence>
<dbReference type="CDD" id="cd06225">
    <property type="entry name" value="HAMP"/>
    <property type="match status" value="1"/>
</dbReference>
<dbReference type="Proteomes" id="UP000248856">
    <property type="component" value="Unassembled WGS sequence"/>
</dbReference>
<evidence type="ECO:0000256" key="15">
    <source>
        <dbReference type="SAM" id="Phobius"/>
    </source>
</evidence>
<dbReference type="OrthoDB" id="9804645at2"/>
<dbReference type="InterPro" id="IPR036097">
    <property type="entry name" value="HisK_dim/P_sf"/>
</dbReference>
<feature type="domain" description="Histidine kinase" evidence="16">
    <location>
        <begin position="252"/>
        <end position="449"/>
    </location>
</feature>
<dbReference type="PRINTS" id="PR00344">
    <property type="entry name" value="BCTRLSENSOR"/>
</dbReference>
<dbReference type="SMART" id="SM00304">
    <property type="entry name" value="HAMP"/>
    <property type="match status" value="1"/>
</dbReference>
<evidence type="ECO:0000256" key="5">
    <source>
        <dbReference type="ARBA" id="ARBA00022519"/>
    </source>
</evidence>
<keyword evidence="4" id="KW-1003">Cell membrane</keyword>
<evidence type="ECO:0000256" key="11">
    <source>
        <dbReference type="ARBA" id="ARBA00022840"/>
    </source>
</evidence>
<dbReference type="EC" id="2.7.13.3" evidence="3"/>
<dbReference type="PROSITE" id="PS50885">
    <property type="entry name" value="HAMP"/>
    <property type="match status" value="1"/>
</dbReference>
<keyword evidence="19" id="KW-1185">Reference proteome</keyword>
<evidence type="ECO:0000313" key="19">
    <source>
        <dbReference type="Proteomes" id="UP000248856"/>
    </source>
</evidence>
<evidence type="ECO:0000256" key="10">
    <source>
        <dbReference type="ARBA" id="ARBA00022777"/>
    </source>
</evidence>
<sequence length="449" mass="49694">MKFLPRTLAGQLLALLLLALVVAHVVAVLLLAWLRSDGDEVHPLWAQSNKTRVVSVYRTVVSHPAAAEGLLEHINQPESRFRIRAASADDATAPSPQEDALAQGLRQRLGLPADVPIKVGLRPRAPADADLALPDEDEHDRVLHIDVRLPDGRWLTSSHVPTLLLSHWRRVLSFSVPVGVLPIVVIAIFFGRRIMRPLRTLTEAAKRISRGERSAHLPLAGPEGVREIIEAFNEMQDRLLGVVNDRTRMVAAIGHDLRTPLTSLRIRAELVDDDELRHAMVATLNEMNTMVEEILHFAQDDAMRETTQHVEMGLLVSEVIEQQRVLGRDVAWSPPQALPYRCRPAHLKRALANLIDNSARYGRVQVQMALSANRVLRIEVNDEGPGIPPDQIEQAFQPFSRLEMARSGETGGFGLGLAIARSCVRAHGGELRLHNRPEGGLRAVVELPA</sequence>
<dbReference type="GO" id="GO:0000155">
    <property type="term" value="F:phosphorelay sensor kinase activity"/>
    <property type="evidence" value="ECO:0007669"/>
    <property type="project" value="InterPro"/>
</dbReference>
<dbReference type="SMART" id="SM00388">
    <property type="entry name" value="HisKA"/>
    <property type="match status" value="1"/>
</dbReference>
<reference evidence="18 19" key="1">
    <citation type="submission" date="2018-06" db="EMBL/GenBank/DDBJ databases">
        <title>Genomic Encyclopedia of Archaeal and Bacterial Type Strains, Phase II (KMG-II): from individual species to whole genera.</title>
        <authorList>
            <person name="Goeker M."/>
        </authorList>
    </citation>
    <scope>NUCLEOTIDE SEQUENCE [LARGE SCALE GENOMIC DNA]</scope>
    <source>
        <strain evidence="18 19">CFPB 3232</strain>
    </source>
</reference>
<evidence type="ECO:0000256" key="6">
    <source>
        <dbReference type="ARBA" id="ARBA00022553"/>
    </source>
</evidence>
<dbReference type="InterPro" id="IPR004358">
    <property type="entry name" value="Sig_transdc_His_kin-like_C"/>
</dbReference>
<feature type="transmembrane region" description="Helical" evidence="15">
    <location>
        <begin position="12"/>
        <end position="34"/>
    </location>
</feature>
<comment type="caution">
    <text evidence="18">The sequence shown here is derived from an EMBL/GenBank/DDBJ whole genome shotgun (WGS) entry which is preliminary data.</text>
</comment>
<dbReference type="InterPro" id="IPR036890">
    <property type="entry name" value="HATPase_C_sf"/>
</dbReference>
<dbReference type="Pfam" id="PF00512">
    <property type="entry name" value="HisKA"/>
    <property type="match status" value="1"/>
</dbReference>
<gene>
    <name evidence="18" type="ORF">AX018_102851</name>
</gene>
<dbReference type="Pfam" id="PF02518">
    <property type="entry name" value="HATPase_c"/>
    <property type="match status" value="1"/>
</dbReference>
<dbReference type="Gene3D" id="1.10.8.500">
    <property type="entry name" value="HAMP domain in histidine kinase"/>
    <property type="match status" value="1"/>
</dbReference>
<evidence type="ECO:0000259" key="17">
    <source>
        <dbReference type="PROSITE" id="PS50885"/>
    </source>
</evidence>
<dbReference type="PANTHER" id="PTHR44936">
    <property type="entry name" value="SENSOR PROTEIN CREC"/>
    <property type="match status" value="1"/>
</dbReference>
<keyword evidence="6" id="KW-0597">Phosphoprotein</keyword>
<dbReference type="RefSeq" id="WP_111878252.1">
    <property type="nucleotide sequence ID" value="NZ_CBCSGC010000105.1"/>
</dbReference>
<keyword evidence="8 15" id="KW-0812">Transmembrane</keyword>
<keyword evidence="9" id="KW-0547">Nucleotide-binding</keyword>
<evidence type="ECO:0000256" key="14">
    <source>
        <dbReference type="ARBA" id="ARBA00023136"/>
    </source>
</evidence>
<dbReference type="EMBL" id="QLTA01000028">
    <property type="protein sequence ID" value="RAR78908.1"/>
    <property type="molecule type" value="Genomic_DNA"/>
</dbReference>
<keyword evidence="13" id="KW-0902">Two-component regulatory system</keyword>
<dbReference type="SMART" id="SM00387">
    <property type="entry name" value="HATPase_c"/>
    <property type="match status" value="1"/>
</dbReference>
<evidence type="ECO:0000256" key="1">
    <source>
        <dbReference type="ARBA" id="ARBA00000085"/>
    </source>
</evidence>
<feature type="domain" description="HAMP" evidence="17">
    <location>
        <begin position="192"/>
        <end position="244"/>
    </location>
</feature>
<evidence type="ECO:0000256" key="8">
    <source>
        <dbReference type="ARBA" id="ARBA00022692"/>
    </source>
</evidence>
<accession>A0A328YY79</accession>
<comment type="catalytic activity">
    <reaction evidence="1">
        <text>ATP + protein L-histidine = ADP + protein N-phospho-L-histidine.</text>
        <dbReference type="EC" id="2.7.13.3"/>
    </reaction>
</comment>
<dbReference type="Gene3D" id="3.30.565.10">
    <property type="entry name" value="Histidine kinase-like ATPase, C-terminal domain"/>
    <property type="match status" value="1"/>
</dbReference>
<evidence type="ECO:0000259" key="16">
    <source>
        <dbReference type="PROSITE" id="PS50109"/>
    </source>
</evidence>
<dbReference type="SUPFAM" id="SSF47384">
    <property type="entry name" value="Homodimeric domain of signal transducing histidine kinase"/>
    <property type="match status" value="1"/>
</dbReference>
<dbReference type="CDD" id="cd00082">
    <property type="entry name" value="HisKA"/>
    <property type="match status" value="1"/>
</dbReference>
<keyword evidence="5" id="KW-0997">Cell inner membrane</keyword>
<organism evidence="18 19">
    <name type="scientific">Paracidovorax anthurii</name>
    <dbReference type="NCBI Taxonomy" id="78229"/>
    <lineage>
        <taxon>Bacteria</taxon>
        <taxon>Pseudomonadati</taxon>
        <taxon>Pseudomonadota</taxon>
        <taxon>Betaproteobacteria</taxon>
        <taxon>Burkholderiales</taxon>
        <taxon>Comamonadaceae</taxon>
        <taxon>Paracidovorax</taxon>
    </lineage>
</organism>